<evidence type="ECO:0000313" key="1">
    <source>
        <dbReference type="EMBL" id="KAJ1885728.1"/>
    </source>
</evidence>
<reference evidence="1" key="1">
    <citation type="submission" date="2022-07" db="EMBL/GenBank/DDBJ databases">
        <title>Phylogenomic reconstructions and comparative analyses of Kickxellomycotina fungi.</title>
        <authorList>
            <person name="Reynolds N.K."/>
            <person name="Stajich J.E."/>
            <person name="Barry K."/>
            <person name="Grigoriev I.V."/>
            <person name="Crous P."/>
            <person name="Smith M.E."/>
        </authorList>
    </citation>
    <scope>NUCLEOTIDE SEQUENCE</scope>
    <source>
        <strain evidence="1">Benny 63K</strain>
    </source>
</reference>
<organism evidence="1 2">
    <name type="scientific">Kickxella alabastrina</name>
    <dbReference type="NCBI Taxonomy" id="61397"/>
    <lineage>
        <taxon>Eukaryota</taxon>
        <taxon>Fungi</taxon>
        <taxon>Fungi incertae sedis</taxon>
        <taxon>Zoopagomycota</taxon>
        <taxon>Kickxellomycotina</taxon>
        <taxon>Kickxellomycetes</taxon>
        <taxon>Kickxellales</taxon>
        <taxon>Kickxellaceae</taxon>
        <taxon>Kickxella</taxon>
    </lineage>
</organism>
<sequence length="631" mass="71545">TGRGHMDNGTLDLDLRTDLLSKNIILRKKLFIGSLLCTLDPAFFEEHFAKYPVVFLDFSSCRSATAVGLMKKLCAVFASQAAKWIKDLEENQLELSILSWEAHERVIEFVNEFSRLDAESVSNFDIYALLITGYFPDISEFVGEQYGKYILLIDDYDTPFLEIEKSNWDSDTKIRATKVMIDLFQLMLKYVLRGLVMGVFNVPLYDGISGADNAFTISVGPSMMYGNISEAGAYTPPPPSIGGSHAFIDSFGFNDKEILLLIDKFRICVPALNGHEHVAVDTIHKWYNGYYIAEFKGKLNPWSVCMYLMTLEHTLNHNPKFKMGNVIQGINLAAKRYWADSTFAQKIDIELICPRDHAFDLAARLIRDFAQQQPGHTIDVGPGSDYTRYDSIAIAHGYHEPKNEPGYYDMGKCIGVFLSAGYLTFKTPTLVCIPNLEAYYYWRSNYMRTLFGPYWAKIMSFPRSFLLSDLWNGRLSRLCLLVGSGIGVFNSSCLDMDKQYSIRASMVIMHAARLGALCHPNEANVQLSNINVHHYPGPTTEHNCLVITLPNHLNMRDRFGLVVQFKYVADDKQRDIDYIRRCAEMGLAEVNGDMFSMELDGCIEYIQVFLVIGDNCAFGLCRIYQRPKAVK</sequence>
<protein>
    <submittedName>
        <fullName evidence="1">Uncharacterized protein</fullName>
    </submittedName>
</protein>
<comment type="caution">
    <text evidence="1">The sequence shown here is derived from an EMBL/GenBank/DDBJ whole genome shotgun (WGS) entry which is preliminary data.</text>
</comment>
<name>A0ACC1I5Y5_9FUNG</name>
<dbReference type="EMBL" id="JANBPG010002453">
    <property type="protein sequence ID" value="KAJ1885728.1"/>
    <property type="molecule type" value="Genomic_DNA"/>
</dbReference>
<accession>A0ACC1I5Y5</accession>
<evidence type="ECO:0000313" key="2">
    <source>
        <dbReference type="Proteomes" id="UP001150581"/>
    </source>
</evidence>
<feature type="non-terminal residue" evidence="1">
    <location>
        <position position="1"/>
    </location>
</feature>
<proteinExistence type="predicted"/>
<dbReference type="Proteomes" id="UP001150581">
    <property type="component" value="Unassembled WGS sequence"/>
</dbReference>
<keyword evidence="2" id="KW-1185">Reference proteome</keyword>
<gene>
    <name evidence="1" type="ORF">LPJ66_009979</name>
</gene>